<organism evidence="1 2">
    <name type="scientific">Legionella busanensis</name>
    <dbReference type="NCBI Taxonomy" id="190655"/>
    <lineage>
        <taxon>Bacteria</taxon>
        <taxon>Pseudomonadati</taxon>
        <taxon>Pseudomonadota</taxon>
        <taxon>Gammaproteobacteria</taxon>
        <taxon>Legionellales</taxon>
        <taxon>Legionellaceae</taxon>
        <taxon>Legionella</taxon>
    </lineage>
</organism>
<keyword evidence="2" id="KW-1185">Reference proteome</keyword>
<evidence type="ECO:0000313" key="1">
    <source>
        <dbReference type="EMBL" id="STX52438.1"/>
    </source>
</evidence>
<gene>
    <name evidence="1" type="ORF">NCTC13316_02551</name>
</gene>
<dbReference type="AlphaFoldDB" id="A0A378JP28"/>
<protein>
    <submittedName>
        <fullName evidence="1">Uncharacterized protein</fullName>
    </submittedName>
</protein>
<reference evidence="1 2" key="1">
    <citation type="submission" date="2018-06" db="EMBL/GenBank/DDBJ databases">
        <authorList>
            <consortium name="Pathogen Informatics"/>
            <person name="Doyle S."/>
        </authorList>
    </citation>
    <scope>NUCLEOTIDE SEQUENCE [LARGE SCALE GENOMIC DNA]</scope>
    <source>
        <strain evidence="1 2">NCTC13316</strain>
    </source>
</reference>
<dbReference type="Proteomes" id="UP000254794">
    <property type="component" value="Unassembled WGS sequence"/>
</dbReference>
<name>A0A378JP28_9GAMM</name>
<proteinExistence type="predicted"/>
<evidence type="ECO:0000313" key="2">
    <source>
        <dbReference type="Proteomes" id="UP000254794"/>
    </source>
</evidence>
<sequence>MGATKNLAPGYLSLANVYQKLIPFQEQKVYPIINLRLEDFRRAVNKKIIIFKLRWAWPSYSTRKVKVQSICI</sequence>
<dbReference type="EMBL" id="UGOD01000001">
    <property type="protein sequence ID" value="STX52438.1"/>
    <property type="molecule type" value="Genomic_DNA"/>
</dbReference>
<accession>A0A378JP28</accession>